<dbReference type="InterPro" id="IPR001932">
    <property type="entry name" value="PPM-type_phosphatase-like_dom"/>
</dbReference>
<dbReference type="Gene3D" id="3.60.40.10">
    <property type="entry name" value="PPM-type phosphatase domain"/>
    <property type="match status" value="1"/>
</dbReference>
<dbReference type="Gene3D" id="3.30.450.40">
    <property type="match status" value="1"/>
</dbReference>
<accession>A0A7H8TII0</accession>
<protein>
    <submittedName>
        <fullName evidence="4">SpoIIE family protein phosphatase</fullName>
    </submittedName>
</protein>
<dbReference type="AlphaFoldDB" id="A0A7H8TII0"/>
<dbReference type="Pfam" id="PF07228">
    <property type="entry name" value="SpoIIE"/>
    <property type="match status" value="1"/>
</dbReference>
<dbReference type="SMART" id="SM00331">
    <property type="entry name" value="PP2C_SIG"/>
    <property type="match status" value="1"/>
</dbReference>
<dbReference type="SMART" id="SM00065">
    <property type="entry name" value="GAF"/>
    <property type="match status" value="1"/>
</dbReference>
<dbReference type="PANTHER" id="PTHR43156:SF2">
    <property type="entry name" value="STAGE II SPORULATION PROTEIN E"/>
    <property type="match status" value="1"/>
</dbReference>
<dbReference type="InterPro" id="IPR052016">
    <property type="entry name" value="Bact_Sigma-Reg"/>
</dbReference>
<evidence type="ECO:0000259" key="2">
    <source>
        <dbReference type="SMART" id="SM00065"/>
    </source>
</evidence>
<evidence type="ECO:0000256" key="1">
    <source>
        <dbReference type="ARBA" id="ARBA00022801"/>
    </source>
</evidence>
<dbReference type="Pfam" id="PF01590">
    <property type="entry name" value="GAF"/>
    <property type="match status" value="1"/>
</dbReference>
<dbReference type="Proteomes" id="UP000509418">
    <property type="component" value="Chromosome"/>
</dbReference>
<dbReference type="InterPro" id="IPR003018">
    <property type="entry name" value="GAF"/>
</dbReference>
<dbReference type="SUPFAM" id="SSF81606">
    <property type="entry name" value="PP2C-like"/>
    <property type="match status" value="1"/>
</dbReference>
<evidence type="ECO:0000259" key="3">
    <source>
        <dbReference type="SMART" id="SM00331"/>
    </source>
</evidence>
<evidence type="ECO:0000313" key="4">
    <source>
        <dbReference type="EMBL" id="QKZ23343.1"/>
    </source>
</evidence>
<proteinExistence type="predicted"/>
<dbReference type="EMBL" id="CP056041">
    <property type="protein sequence ID" value="QKZ23343.1"/>
    <property type="molecule type" value="Genomic_DNA"/>
</dbReference>
<evidence type="ECO:0000313" key="5">
    <source>
        <dbReference type="Proteomes" id="UP000509418"/>
    </source>
</evidence>
<dbReference type="SUPFAM" id="SSF55781">
    <property type="entry name" value="GAF domain-like"/>
    <property type="match status" value="1"/>
</dbReference>
<dbReference type="InterPro" id="IPR029016">
    <property type="entry name" value="GAF-like_dom_sf"/>
</dbReference>
<dbReference type="InterPro" id="IPR036457">
    <property type="entry name" value="PPM-type-like_dom_sf"/>
</dbReference>
<organism evidence="4 5">
    <name type="scientific">Streptomyces chartreusis</name>
    <dbReference type="NCBI Taxonomy" id="1969"/>
    <lineage>
        <taxon>Bacteria</taxon>
        <taxon>Bacillati</taxon>
        <taxon>Actinomycetota</taxon>
        <taxon>Actinomycetes</taxon>
        <taxon>Kitasatosporales</taxon>
        <taxon>Streptomycetaceae</taxon>
        <taxon>Streptomyces</taxon>
    </lineage>
</organism>
<feature type="domain" description="GAF" evidence="2">
    <location>
        <begin position="77"/>
        <end position="207"/>
    </location>
</feature>
<feature type="domain" description="PPM-type phosphatase" evidence="3">
    <location>
        <begin position="225"/>
        <end position="437"/>
    </location>
</feature>
<dbReference type="PANTHER" id="PTHR43156">
    <property type="entry name" value="STAGE II SPORULATION PROTEIN E-RELATED"/>
    <property type="match status" value="1"/>
</dbReference>
<keyword evidence="1" id="KW-0378">Hydrolase</keyword>
<gene>
    <name evidence="4" type="ORF">HUT05_41875</name>
</gene>
<sequence length="449" mass="47368">MRRPRGARAGGRAVCALPVDVCHRFRVFGVARWFQSFPRPPRLWPAASGGVPERDLAVPTRLAALRTTLAGIGTTLDEGRTCAELTREAVRQVGGTAAVLWVGGEAVARYEAVKGDPSLLPGGPWALAAVREASALEGAASAVPYASAGRARPALCVPLATDRHPYGGLVCARERAPFTSAEAELLGLLAERAASHIRHAREHERVSGVVGNLQRALLAEPGRPHPNLDVAIRYMPIGQSALVGGDWCETVRLHFGRTLLVVGDVMGHGLEAAVDMTAYRSSLRYIASADLPPHRVLRQLDDTASAEADRRPATCLIARVDPNRGQVTLASAGHLPPAVIDAQGRTSLLPVPVGPPLGTGLGGYEPATYRLDPTQTLVLFTDGLVEHRGEDIDDSLDRLAGVAFAATAGVEDVIDTVLARLDARHAEDDVAVLAAQLHDRVPGADGPGT</sequence>
<reference evidence="4 5" key="1">
    <citation type="submission" date="2020-06" db="EMBL/GenBank/DDBJ databases">
        <title>Genome mining for natural products.</title>
        <authorList>
            <person name="Zhang B."/>
            <person name="Shi J."/>
            <person name="Ge H."/>
        </authorList>
    </citation>
    <scope>NUCLEOTIDE SEQUENCE [LARGE SCALE GENOMIC DNA]</scope>
    <source>
        <strain evidence="4 5">NA02069</strain>
    </source>
</reference>
<name>A0A7H8TII0_STRCX</name>
<keyword evidence="5" id="KW-1185">Reference proteome</keyword>
<dbReference type="GO" id="GO:0016791">
    <property type="term" value="F:phosphatase activity"/>
    <property type="evidence" value="ECO:0007669"/>
    <property type="project" value="TreeGrafter"/>
</dbReference>